<dbReference type="Proteomes" id="UP000068167">
    <property type="component" value="Chromosome"/>
</dbReference>
<evidence type="ECO:0000313" key="2">
    <source>
        <dbReference type="Proteomes" id="UP000068167"/>
    </source>
</evidence>
<organism evidence="1 2">
    <name type="scientific">Microcystis panniformis FACHB-1757</name>
    <dbReference type="NCBI Taxonomy" id="1638788"/>
    <lineage>
        <taxon>Bacteria</taxon>
        <taxon>Bacillati</taxon>
        <taxon>Cyanobacteriota</taxon>
        <taxon>Cyanophyceae</taxon>
        <taxon>Oscillatoriophycideae</taxon>
        <taxon>Chroococcales</taxon>
        <taxon>Microcystaceae</taxon>
        <taxon>Microcystis</taxon>
    </lineage>
</organism>
<protein>
    <submittedName>
        <fullName evidence="1">Uncharacterized protein</fullName>
    </submittedName>
</protein>
<accession>A0A0K1RYC6</accession>
<dbReference type="EMBL" id="CP011339">
    <property type="protein sequence ID" value="AKV66902.1"/>
    <property type="molecule type" value="Genomic_DNA"/>
</dbReference>
<reference evidence="1 2" key="1">
    <citation type="journal article" date="2016" name="Stand. Genomic Sci.">
        <title>Complete genome sequence and genomic characterization of Microcystis panniformis FACHB 1757 by third-generation sequencing.</title>
        <authorList>
            <person name="Zhang J.Y."/>
            <person name="Guan R."/>
            <person name="Zhang H.J."/>
            <person name="Li H."/>
            <person name="Xiao P."/>
            <person name="Yu G.L."/>
            <person name="Du L."/>
            <person name="Cao D.M."/>
            <person name="Zhu B.C."/>
            <person name="Li R.H."/>
            <person name="Lu Z.H."/>
        </authorList>
    </citation>
    <scope>NUCLEOTIDE SEQUENCE [LARGE SCALE GENOMIC DNA]</scope>
    <source>
        <strain evidence="1 2">FACHB-1757</strain>
    </source>
</reference>
<gene>
    <name evidence="1" type="ORF">VL20_1760</name>
</gene>
<keyword evidence="2" id="KW-1185">Reference proteome</keyword>
<dbReference type="PATRIC" id="fig|1638788.3.peg.1769"/>
<sequence>MNNRGLTDGDYFEERSGKVGLRENNHQINKPNIIQRTSLTWQIFKNCAF</sequence>
<proteinExistence type="predicted"/>
<evidence type="ECO:0000313" key="1">
    <source>
        <dbReference type="EMBL" id="AKV66902.1"/>
    </source>
</evidence>
<dbReference type="AlphaFoldDB" id="A0A0K1RYC6"/>
<name>A0A0K1RYC6_9CHRO</name>
<dbReference type="KEGG" id="mpk:VL20_1760"/>